<dbReference type="GO" id="GO:0003700">
    <property type="term" value="F:DNA-binding transcription factor activity"/>
    <property type="evidence" value="ECO:0007669"/>
    <property type="project" value="TreeGrafter"/>
</dbReference>
<keyword evidence="2" id="KW-0238">DNA-binding</keyword>
<accession>A0A3E1RAC3</accession>
<dbReference type="SUPFAM" id="SSF46785">
    <property type="entry name" value="Winged helix' DNA-binding domain"/>
    <property type="match status" value="1"/>
</dbReference>
<evidence type="ECO:0000259" key="4">
    <source>
        <dbReference type="PROSITE" id="PS50042"/>
    </source>
</evidence>
<dbReference type="InterPro" id="IPR018490">
    <property type="entry name" value="cNMP-bd_dom_sf"/>
</dbReference>
<dbReference type="InterPro" id="IPR036390">
    <property type="entry name" value="WH_DNA-bd_sf"/>
</dbReference>
<dbReference type="InterPro" id="IPR050397">
    <property type="entry name" value="Env_Response_Regulators"/>
</dbReference>
<dbReference type="InterPro" id="IPR000595">
    <property type="entry name" value="cNMP-bd_dom"/>
</dbReference>
<evidence type="ECO:0000256" key="3">
    <source>
        <dbReference type="ARBA" id="ARBA00023163"/>
    </source>
</evidence>
<dbReference type="Pfam" id="PF13545">
    <property type="entry name" value="HTH_Crp_2"/>
    <property type="match status" value="1"/>
</dbReference>
<evidence type="ECO:0000256" key="2">
    <source>
        <dbReference type="ARBA" id="ARBA00023125"/>
    </source>
</evidence>
<keyword evidence="6" id="KW-1185">Reference proteome</keyword>
<dbReference type="InterPro" id="IPR014710">
    <property type="entry name" value="RmlC-like_jellyroll"/>
</dbReference>
<evidence type="ECO:0000256" key="1">
    <source>
        <dbReference type="ARBA" id="ARBA00023015"/>
    </source>
</evidence>
<dbReference type="GO" id="GO:0003677">
    <property type="term" value="F:DNA binding"/>
    <property type="evidence" value="ECO:0007669"/>
    <property type="project" value="UniProtKB-KW"/>
</dbReference>
<dbReference type="InterPro" id="IPR012318">
    <property type="entry name" value="HTH_CRP"/>
</dbReference>
<name>A0A3E1RAC3_9BURK</name>
<dbReference type="PANTHER" id="PTHR24567:SF68">
    <property type="entry name" value="DNA-BINDING TRANSCRIPTIONAL DUAL REGULATOR CRP"/>
    <property type="match status" value="1"/>
</dbReference>
<feature type="domain" description="Cyclic nucleotide-binding" evidence="4">
    <location>
        <begin position="14"/>
        <end position="114"/>
    </location>
</feature>
<evidence type="ECO:0000313" key="5">
    <source>
        <dbReference type="EMBL" id="RFO96305.1"/>
    </source>
</evidence>
<keyword evidence="3" id="KW-0804">Transcription</keyword>
<dbReference type="PANTHER" id="PTHR24567">
    <property type="entry name" value="CRP FAMILY TRANSCRIPTIONAL REGULATORY PROTEIN"/>
    <property type="match status" value="1"/>
</dbReference>
<dbReference type="PROSITE" id="PS50042">
    <property type="entry name" value="CNMP_BINDING_3"/>
    <property type="match status" value="1"/>
</dbReference>
<keyword evidence="1" id="KW-0805">Transcription regulation</keyword>
<dbReference type="CDD" id="cd00038">
    <property type="entry name" value="CAP_ED"/>
    <property type="match status" value="1"/>
</dbReference>
<sequence>MYGNFKYQQLKNVGISQEKALQMAAFVKVSSFEEGQVIWSKGSKIDAWRFIITGLVAASTESPTGMLMPISIYGEGSWFGEQSIINRKASYADFVCLAPTDVMSISGDIVLELMETQPTFALYLTRLMAWRVQKTSEMLMLMKFGNPCLRVVMGLSLFAEALFYHSDRPPTIGFGLGVEIPVKQKTLADLCGVSRTIFSEFVQKLAAAGWLTISYGKLEILQLPHWHKFSNKQRERKFNDLNPTIEELLKELKSDPA</sequence>
<reference evidence="5 6" key="1">
    <citation type="submission" date="2018-05" db="EMBL/GenBank/DDBJ databases">
        <title>Rhodoferax soyangensis sp.nov., isolated from an oligotrophic freshwater lake.</title>
        <authorList>
            <person name="Park M."/>
        </authorList>
    </citation>
    <scope>NUCLEOTIDE SEQUENCE [LARGE SCALE GENOMIC DNA]</scope>
    <source>
        <strain evidence="5 6">IMCC26218</strain>
    </source>
</reference>
<dbReference type="GO" id="GO:0005829">
    <property type="term" value="C:cytosol"/>
    <property type="evidence" value="ECO:0007669"/>
    <property type="project" value="TreeGrafter"/>
</dbReference>
<dbReference type="OrthoDB" id="8886283at2"/>
<protein>
    <submittedName>
        <fullName evidence="5">Crp/Fnr family transcriptional regulator</fullName>
    </submittedName>
</protein>
<dbReference type="SUPFAM" id="SSF51206">
    <property type="entry name" value="cAMP-binding domain-like"/>
    <property type="match status" value="1"/>
</dbReference>
<comment type="caution">
    <text evidence="5">The sequence shown here is derived from an EMBL/GenBank/DDBJ whole genome shotgun (WGS) entry which is preliminary data.</text>
</comment>
<dbReference type="Gene3D" id="2.60.120.10">
    <property type="entry name" value="Jelly Rolls"/>
    <property type="match status" value="1"/>
</dbReference>
<proteinExistence type="predicted"/>
<dbReference type="EMBL" id="QFZK01000008">
    <property type="protein sequence ID" value="RFO96305.1"/>
    <property type="molecule type" value="Genomic_DNA"/>
</dbReference>
<dbReference type="Pfam" id="PF00027">
    <property type="entry name" value="cNMP_binding"/>
    <property type="match status" value="1"/>
</dbReference>
<evidence type="ECO:0000313" key="6">
    <source>
        <dbReference type="Proteomes" id="UP000260665"/>
    </source>
</evidence>
<organism evidence="5 6">
    <name type="scientific">Rhodoferax lacus</name>
    <dbReference type="NCBI Taxonomy" id="2184758"/>
    <lineage>
        <taxon>Bacteria</taxon>
        <taxon>Pseudomonadati</taxon>
        <taxon>Pseudomonadota</taxon>
        <taxon>Betaproteobacteria</taxon>
        <taxon>Burkholderiales</taxon>
        <taxon>Comamonadaceae</taxon>
        <taxon>Rhodoferax</taxon>
    </lineage>
</organism>
<dbReference type="AlphaFoldDB" id="A0A3E1RAC3"/>
<dbReference type="Proteomes" id="UP000260665">
    <property type="component" value="Unassembled WGS sequence"/>
</dbReference>
<gene>
    <name evidence="5" type="ORF">DIC66_13410</name>
</gene>